<organism evidence="2 3">
    <name type="scientific">Polarella glacialis</name>
    <name type="common">Dinoflagellate</name>
    <dbReference type="NCBI Taxonomy" id="89957"/>
    <lineage>
        <taxon>Eukaryota</taxon>
        <taxon>Sar</taxon>
        <taxon>Alveolata</taxon>
        <taxon>Dinophyceae</taxon>
        <taxon>Suessiales</taxon>
        <taxon>Suessiaceae</taxon>
        <taxon>Polarella</taxon>
    </lineage>
</organism>
<protein>
    <submittedName>
        <fullName evidence="2">Uncharacterized protein</fullName>
    </submittedName>
</protein>
<keyword evidence="1" id="KW-0812">Transmembrane</keyword>
<dbReference type="EMBL" id="CAJNNW010031616">
    <property type="protein sequence ID" value="CAE8708209.1"/>
    <property type="molecule type" value="Genomic_DNA"/>
</dbReference>
<evidence type="ECO:0000256" key="1">
    <source>
        <dbReference type="SAM" id="Phobius"/>
    </source>
</evidence>
<reference evidence="2" key="1">
    <citation type="submission" date="2021-02" db="EMBL/GenBank/DDBJ databases">
        <authorList>
            <person name="Dougan E. K."/>
            <person name="Rhodes N."/>
            <person name="Thang M."/>
            <person name="Chan C."/>
        </authorList>
    </citation>
    <scope>NUCLEOTIDE SEQUENCE</scope>
</reference>
<evidence type="ECO:0000313" key="2">
    <source>
        <dbReference type="EMBL" id="CAE8708209.1"/>
    </source>
</evidence>
<gene>
    <name evidence="2" type="ORF">PGLA2088_LOCUS34844</name>
</gene>
<sequence length="198" mass="22495">MATHEAPMSMSMTMRTFGPGKFDEDLPGCPSEVRQQVKEFLDAAGSSSPKVLLVKMALADCSKIHKELEEAQELLVRLLQSAEEPVQEPQKDLQRELVSRSRSMSLHEELQRNRGLNMETILKKQSFTTVVCIFINLYRNDCLAETVQELQLEEPPLVDFLQELLQADLCQKQLFCCLFVVCCIVVCLLCQRVFGNIL</sequence>
<comment type="caution">
    <text evidence="2">The sequence shown here is derived from an EMBL/GenBank/DDBJ whole genome shotgun (WGS) entry which is preliminary data.</text>
</comment>
<feature type="transmembrane region" description="Helical" evidence="1">
    <location>
        <begin position="174"/>
        <end position="194"/>
    </location>
</feature>
<keyword evidence="1" id="KW-1133">Transmembrane helix</keyword>
<proteinExistence type="predicted"/>
<dbReference type="Proteomes" id="UP000626109">
    <property type="component" value="Unassembled WGS sequence"/>
</dbReference>
<accession>A0A813KMQ5</accession>
<dbReference type="AlphaFoldDB" id="A0A813KMQ5"/>
<keyword evidence="1" id="KW-0472">Membrane</keyword>
<name>A0A813KMQ5_POLGL</name>
<evidence type="ECO:0000313" key="3">
    <source>
        <dbReference type="Proteomes" id="UP000626109"/>
    </source>
</evidence>